<dbReference type="Proteomes" id="UP000319103">
    <property type="component" value="Unassembled WGS sequence"/>
</dbReference>
<feature type="region of interest" description="Disordered" evidence="1">
    <location>
        <begin position="1"/>
        <end position="21"/>
    </location>
</feature>
<accession>A0A540W2I9</accession>
<feature type="compositionally biased region" description="Polar residues" evidence="1">
    <location>
        <begin position="1"/>
        <end position="14"/>
    </location>
</feature>
<sequence length="155" mass="16745">MTSPFCRASPQTSDTRSEGPFPVTVFHAADRQRITTADLPDGSSVFSSGQFVIRADGTARFDRHYHDFPELWMVAAGRGTVLVGGTEHQVGPGDIVYTAPGLEHDILNVSDELRVFWLSFDRPNGSAGAHLHRTPSDAAKHLVPAHPNTEAGHCG</sequence>
<dbReference type="InterPro" id="IPR013096">
    <property type="entry name" value="Cupin_2"/>
</dbReference>
<evidence type="ECO:0000259" key="2">
    <source>
        <dbReference type="Pfam" id="PF07883"/>
    </source>
</evidence>
<dbReference type="AlphaFoldDB" id="A0A540W2I9"/>
<protein>
    <submittedName>
        <fullName evidence="3">Cupin domain-containing protein</fullName>
    </submittedName>
</protein>
<gene>
    <name evidence="3" type="ORF">E6W39_14145</name>
</gene>
<keyword evidence="4" id="KW-1185">Reference proteome</keyword>
<dbReference type="Gene3D" id="2.60.120.10">
    <property type="entry name" value="Jelly Rolls"/>
    <property type="match status" value="1"/>
</dbReference>
<dbReference type="Pfam" id="PF07883">
    <property type="entry name" value="Cupin_2"/>
    <property type="match status" value="1"/>
</dbReference>
<organism evidence="3 4">
    <name type="scientific">Kitasatospora acidiphila</name>
    <dbReference type="NCBI Taxonomy" id="2567942"/>
    <lineage>
        <taxon>Bacteria</taxon>
        <taxon>Bacillati</taxon>
        <taxon>Actinomycetota</taxon>
        <taxon>Actinomycetes</taxon>
        <taxon>Kitasatosporales</taxon>
        <taxon>Streptomycetaceae</taxon>
        <taxon>Kitasatospora</taxon>
    </lineage>
</organism>
<dbReference type="OrthoDB" id="116921at2"/>
<evidence type="ECO:0000256" key="1">
    <source>
        <dbReference type="SAM" id="MobiDB-lite"/>
    </source>
</evidence>
<dbReference type="InterPro" id="IPR011051">
    <property type="entry name" value="RmlC_Cupin_sf"/>
</dbReference>
<proteinExistence type="predicted"/>
<evidence type="ECO:0000313" key="3">
    <source>
        <dbReference type="EMBL" id="TQF03177.1"/>
    </source>
</evidence>
<reference evidence="3 4" key="1">
    <citation type="submission" date="2019-06" db="EMBL/GenBank/DDBJ databases">
        <title>Description of Kitasatospora acidophila sp. nov. isolated from pine grove soil, and reclassification of Streptomyces novaecaesareae to Kitasatospora novaeceasareae comb. nov.</title>
        <authorList>
            <person name="Kim M.J."/>
        </authorList>
    </citation>
    <scope>NUCLEOTIDE SEQUENCE [LARGE SCALE GENOMIC DNA]</scope>
    <source>
        <strain evidence="3 4">MMS16-CNU292</strain>
    </source>
</reference>
<feature type="domain" description="Cupin type-2" evidence="2">
    <location>
        <begin position="56"/>
        <end position="119"/>
    </location>
</feature>
<dbReference type="InterPro" id="IPR014710">
    <property type="entry name" value="RmlC-like_jellyroll"/>
</dbReference>
<dbReference type="EMBL" id="VIGB01000003">
    <property type="protein sequence ID" value="TQF03177.1"/>
    <property type="molecule type" value="Genomic_DNA"/>
</dbReference>
<evidence type="ECO:0000313" key="4">
    <source>
        <dbReference type="Proteomes" id="UP000319103"/>
    </source>
</evidence>
<dbReference type="SUPFAM" id="SSF51182">
    <property type="entry name" value="RmlC-like cupins"/>
    <property type="match status" value="1"/>
</dbReference>
<comment type="caution">
    <text evidence="3">The sequence shown here is derived from an EMBL/GenBank/DDBJ whole genome shotgun (WGS) entry which is preliminary data.</text>
</comment>
<name>A0A540W2I9_9ACTN</name>